<sequence length="111" mass="11766">MRFVLVLSALAGLALASPIQQGDNEQVQPLEATKSSDSKPPSRIVEAGAECTRGFSEATKSSGSPPSRVEEAEAACTAGLPADNCIKWCWHFLCRKCNGNLALAPPPPWQT</sequence>
<dbReference type="AlphaFoldDB" id="A0A8K0J8I3"/>
<evidence type="ECO:0000313" key="4">
    <source>
        <dbReference type="Proteomes" id="UP000811619"/>
    </source>
</evidence>
<protein>
    <submittedName>
        <fullName evidence="3">Uncharacterized protein</fullName>
    </submittedName>
</protein>
<keyword evidence="4" id="KW-1185">Reference proteome</keyword>
<reference evidence="3" key="1">
    <citation type="journal article" date="2020" name="bioRxiv">
        <title>Whole genome comparisons of ergot fungi reveals the divergence and evolution of species within the genus Claviceps are the result of varying mechanisms driving genome evolution and host range expansion.</title>
        <authorList>
            <person name="Wyka S.A."/>
            <person name="Mondo S.J."/>
            <person name="Liu M."/>
            <person name="Dettman J."/>
            <person name="Nalam V."/>
            <person name="Broders K.D."/>
        </authorList>
    </citation>
    <scope>NUCLEOTIDE SEQUENCE</scope>
    <source>
        <strain evidence="3">CCC 489</strain>
    </source>
</reference>
<dbReference type="EMBL" id="SRPY01000634">
    <property type="protein sequence ID" value="KAG5920072.1"/>
    <property type="molecule type" value="Genomic_DNA"/>
</dbReference>
<feature type="region of interest" description="Disordered" evidence="1">
    <location>
        <begin position="21"/>
        <end position="43"/>
    </location>
</feature>
<evidence type="ECO:0000313" key="3">
    <source>
        <dbReference type="EMBL" id="KAG5920072.1"/>
    </source>
</evidence>
<dbReference type="Proteomes" id="UP000811619">
    <property type="component" value="Unassembled WGS sequence"/>
</dbReference>
<accession>A0A8K0J8I3</accession>
<gene>
    <name evidence="3" type="ORF">E4U42_006321</name>
</gene>
<organism evidence="3 4">
    <name type="scientific">Claviceps africana</name>
    <dbReference type="NCBI Taxonomy" id="83212"/>
    <lineage>
        <taxon>Eukaryota</taxon>
        <taxon>Fungi</taxon>
        <taxon>Dikarya</taxon>
        <taxon>Ascomycota</taxon>
        <taxon>Pezizomycotina</taxon>
        <taxon>Sordariomycetes</taxon>
        <taxon>Hypocreomycetidae</taxon>
        <taxon>Hypocreales</taxon>
        <taxon>Clavicipitaceae</taxon>
        <taxon>Claviceps</taxon>
    </lineage>
</organism>
<name>A0A8K0J8I3_9HYPO</name>
<evidence type="ECO:0000256" key="2">
    <source>
        <dbReference type="SAM" id="SignalP"/>
    </source>
</evidence>
<feature type="compositionally biased region" description="Polar residues" evidence="1">
    <location>
        <begin position="21"/>
        <end position="39"/>
    </location>
</feature>
<feature type="chain" id="PRO_5035462946" evidence="2">
    <location>
        <begin position="17"/>
        <end position="111"/>
    </location>
</feature>
<proteinExistence type="predicted"/>
<evidence type="ECO:0000256" key="1">
    <source>
        <dbReference type="SAM" id="MobiDB-lite"/>
    </source>
</evidence>
<comment type="caution">
    <text evidence="3">The sequence shown here is derived from an EMBL/GenBank/DDBJ whole genome shotgun (WGS) entry which is preliminary data.</text>
</comment>
<keyword evidence="2" id="KW-0732">Signal</keyword>
<feature type="signal peptide" evidence="2">
    <location>
        <begin position="1"/>
        <end position="16"/>
    </location>
</feature>